<gene>
    <name evidence="7" type="ORF">F511_01472</name>
</gene>
<dbReference type="EMBL" id="KV006337">
    <property type="protein sequence ID" value="KZV32961.1"/>
    <property type="molecule type" value="Genomic_DNA"/>
</dbReference>
<dbReference type="PANTHER" id="PTHR31234">
    <property type="entry name" value="LATE EMBRYOGENESIS ABUNDANT (LEA) HYDROXYPROLINE-RICH GLYCOPROTEIN FAMILY"/>
    <property type="match status" value="1"/>
</dbReference>
<dbReference type="GO" id="GO:0016020">
    <property type="term" value="C:membrane"/>
    <property type="evidence" value="ECO:0007669"/>
    <property type="project" value="UniProtKB-SubCell"/>
</dbReference>
<dbReference type="OrthoDB" id="654824at2759"/>
<evidence type="ECO:0000259" key="6">
    <source>
        <dbReference type="SMART" id="SM00769"/>
    </source>
</evidence>
<name>A0A2Z7BLY5_9LAMI</name>
<dbReference type="PANTHER" id="PTHR31234:SF2">
    <property type="entry name" value="OS05G0199100 PROTEIN"/>
    <property type="match status" value="1"/>
</dbReference>
<dbReference type="Pfam" id="PF03168">
    <property type="entry name" value="LEA_2"/>
    <property type="match status" value="1"/>
</dbReference>
<evidence type="ECO:0000313" key="8">
    <source>
        <dbReference type="Proteomes" id="UP000250235"/>
    </source>
</evidence>
<feature type="chain" id="PRO_5016428608" description="Water stress and hypersensitive response domain-containing protein" evidence="5">
    <location>
        <begin position="24"/>
        <end position="180"/>
    </location>
</feature>
<accession>A0A2Z7BLY5</accession>
<evidence type="ECO:0000256" key="1">
    <source>
        <dbReference type="ARBA" id="ARBA00004167"/>
    </source>
</evidence>
<dbReference type="Gene3D" id="2.60.40.1820">
    <property type="match status" value="1"/>
</dbReference>
<feature type="signal peptide" evidence="5">
    <location>
        <begin position="1"/>
        <end position="23"/>
    </location>
</feature>
<feature type="domain" description="Water stress and hypersensitive response" evidence="6">
    <location>
        <begin position="36"/>
        <end position="151"/>
    </location>
</feature>
<evidence type="ECO:0000256" key="4">
    <source>
        <dbReference type="ARBA" id="ARBA00023136"/>
    </source>
</evidence>
<dbReference type="InterPro" id="IPR004864">
    <property type="entry name" value="LEA_2"/>
</dbReference>
<keyword evidence="8" id="KW-1185">Reference proteome</keyword>
<keyword evidence="5" id="KW-0732">Signal</keyword>
<dbReference type="GO" id="GO:0009269">
    <property type="term" value="P:response to desiccation"/>
    <property type="evidence" value="ECO:0007669"/>
    <property type="project" value="InterPro"/>
</dbReference>
<dbReference type="SMART" id="SM00769">
    <property type="entry name" value="WHy"/>
    <property type="match status" value="1"/>
</dbReference>
<dbReference type="AlphaFoldDB" id="A0A2Z7BLY5"/>
<dbReference type="SUPFAM" id="SSF117070">
    <property type="entry name" value="LEA14-like"/>
    <property type="match status" value="1"/>
</dbReference>
<organism evidence="7 8">
    <name type="scientific">Dorcoceras hygrometricum</name>
    <dbReference type="NCBI Taxonomy" id="472368"/>
    <lineage>
        <taxon>Eukaryota</taxon>
        <taxon>Viridiplantae</taxon>
        <taxon>Streptophyta</taxon>
        <taxon>Embryophyta</taxon>
        <taxon>Tracheophyta</taxon>
        <taxon>Spermatophyta</taxon>
        <taxon>Magnoliopsida</taxon>
        <taxon>eudicotyledons</taxon>
        <taxon>Gunneridae</taxon>
        <taxon>Pentapetalae</taxon>
        <taxon>asterids</taxon>
        <taxon>lamiids</taxon>
        <taxon>Lamiales</taxon>
        <taxon>Gesneriaceae</taxon>
        <taxon>Didymocarpoideae</taxon>
        <taxon>Trichosporeae</taxon>
        <taxon>Loxocarpinae</taxon>
        <taxon>Dorcoceras</taxon>
    </lineage>
</organism>
<proteinExistence type="predicted"/>
<dbReference type="GO" id="GO:0098542">
    <property type="term" value="P:defense response to other organism"/>
    <property type="evidence" value="ECO:0007669"/>
    <property type="project" value="InterPro"/>
</dbReference>
<evidence type="ECO:0000256" key="3">
    <source>
        <dbReference type="ARBA" id="ARBA00022989"/>
    </source>
</evidence>
<evidence type="ECO:0000256" key="2">
    <source>
        <dbReference type="ARBA" id="ARBA00022692"/>
    </source>
</evidence>
<dbReference type="Proteomes" id="UP000250235">
    <property type="component" value="Unassembled WGS sequence"/>
</dbReference>
<reference evidence="7 8" key="1">
    <citation type="journal article" date="2015" name="Proc. Natl. Acad. Sci. U.S.A.">
        <title>The resurrection genome of Boea hygrometrica: A blueprint for survival of dehydration.</title>
        <authorList>
            <person name="Xiao L."/>
            <person name="Yang G."/>
            <person name="Zhang L."/>
            <person name="Yang X."/>
            <person name="Zhao S."/>
            <person name="Ji Z."/>
            <person name="Zhou Q."/>
            <person name="Hu M."/>
            <person name="Wang Y."/>
            <person name="Chen M."/>
            <person name="Xu Y."/>
            <person name="Jin H."/>
            <person name="Xiao X."/>
            <person name="Hu G."/>
            <person name="Bao F."/>
            <person name="Hu Y."/>
            <person name="Wan P."/>
            <person name="Li L."/>
            <person name="Deng X."/>
            <person name="Kuang T."/>
            <person name="Xiang C."/>
            <person name="Zhu J.K."/>
            <person name="Oliver M.J."/>
            <person name="He Y."/>
        </authorList>
    </citation>
    <scope>NUCLEOTIDE SEQUENCE [LARGE SCALE GENOMIC DNA]</scope>
    <source>
        <strain evidence="8">cv. XS01</strain>
    </source>
</reference>
<comment type="subcellular location">
    <subcellularLocation>
        <location evidence="1">Membrane</location>
        <topology evidence="1">Single-pass membrane protein</topology>
    </subcellularLocation>
</comment>
<keyword evidence="2" id="KW-0812">Transmembrane</keyword>
<protein>
    <recommendedName>
        <fullName evidence="6">Water stress and hypersensitive response domain-containing protein</fullName>
    </recommendedName>
</protein>
<evidence type="ECO:0000256" key="5">
    <source>
        <dbReference type="SAM" id="SignalP"/>
    </source>
</evidence>
<sequence length="180" mass="19437">MGNFWSSVLVAAAAVAVVALIMAVKPRDPSFTLTSIKLTSFKFNLPVLDAEAILTVEVTNPNVVPINYSETTMSMFYDGTLLGTAPIQAGAQPARSSQVLELTARLGGTKLAKHGKRFLSDVGKREMVLDSTVDISGTAKLLWLDHKFKVHVDSHVVVDPVFLDVKDQDNKSKLDILPGS</sequence>
<keyword evidence="3" id="KW-1133">Transmembrane helix</keyword>
<dbReference type="InterPro" id="IPR044839">
    <property type="entry name" value="NDR1-like"/>
</dbReference>
<dbReference type="InterPro" id="IPR013990">
    <property type="entry name" value="WHy-dom"/>
</dbReference>
<evidence type="ECO:0000313" key="7">
    <source>
        <dbReference type="EMBL" id="KZV32961.1"/>
    </source>
</evidence>
<keyword evidence="4" id="KW-0472">Membrane</keyword>